<keyword evidence="1" id="KW-0547">Nucleotide-binding</keyword>
<comment type="caution">
    <text evidence="6">The sequence shown here is derived from an EMBL/GenBank/DDBJ whole genome shotgun (WGS) entry which is preliminary data.</text>
</comment>
<dbReference type="PANTHER" id="PTHR11566:SF149">
    <property type="entry name" value="GTPASE, PUTATIVE (AFU_ORTHOLOGUE AFUA_6G11890)-RELATED"/>
    <property type="match status" value="1"/>
</dbReference>
<reference evidence="7" key="1">
    <citation type="journal article" date="2017" name="Nat. Microbiol.">
        <title>Global analysis of biosynthetic gene clusters reveals vast potential of secondary metabolite production in Penicillium species.</title>
        <authorList>
            <person name="Nielsen J.C."/>
            <person name="Grijseels S."/>
            <person name="Prigent S."/>
            <person name="Ji B."/>
            <person name="Dainat J."/>
            <person name="Nielsen K.F."/>
            <person name="Frisvad J.C."/>
            <person name="Workman M."/>
            <person name="Nielsen J."/>
        </authorList>
    </citation>
    <scope>NUCLEOTIDE SEQUENCE [LARGE SCALE GENOMIC DNA]</scope>
    <source>
        <strain evidence="7">IBT 14082</strain>
    </source>
</reference>
<dbReference type="Pfam" id="PF00350">
    <property type="entry name" value="Dynamin_N"/>
    <property type="match status" value="1"/>
</dbReference>
<dbReference type="InterPro" id="IPR027417">
    <property type="entry name" value="P-loop_NTPase"/>
</dbReference>
<dbReference type="PROSITE" id="PS51718">
    <property type="entry name" value="G_DYNAMIN_2"/>
    <property type="match status" value="1"/>
</dbReference>
<dbReference type="PRINTS" id="PR00195">
    <property type="entry name" value="DYNAMIN"/>
</dbReference>
<evidence type="ECO:0000256" key="3">
    <source>
        <dbReference type="SAM" id="MobiDB-lite"/>
    </source>
</evidence>
<evidence type="ECO:0000256" key="2">
    <source>
        <dbReference type="ARBA" id="ARBA00023134"/>
    </source>
</evidence>
<keyword evidence="2" id="KW-0342">GTP-binding</keyword>
<dbReference type="Gene3D" id="3.40.50.300">
    <property type="entry name" value="P-loop containing nucleotide triphosphate hydrolases"/>
    <property type="match status" value="1"/>
</dbReference>
<dbReference type="InterPro" id="IPR022812">
    <property type="entry name" value="Dynamin"/>
</dbReference>
<evidence type="ECO:0008006" key="8">
    <source>
        <dbReference type="Google" id="ProtNLM"/>
    </source>
</evidence>
<dbReference type="STRING" id="254877.A0A1V6T1X7"/>
<feature type="compositionally biased region" description="Polar residues" evidence="3">
    <location>
        <begin position="717"/>
        <end position="740"/>
    </location>
</feature>
<dbReference type="InterPro" id="IPR001401">
    <property type="entry name" value="Dynamin_GTPase"/>
</dbReference>
<dbReference type="GO" id="GO:0008017">
    <property type="term" value="F:microtubule binding"/>
    <property type="evidence" value="ECO:0007669"/>
    <property type="project" value="TreeGrafter"/>
</dbReference>
<feature type="domain" description="Dynamin-type G" evidence="5">
    <location>
        <begin position="35"/>
        <end position="328"/>
    </location>
</feature>
<name>A0A1V6T1X7_9EURO</name>
<dbReference type="Gene3D" id="1.10.10.2360">
    <property type="match status" value="1"/>
</dbReference>
<dbReference type="GO" id="GO:0016559">
    <property type="term" value="P:peroxisome fission"/>
    <property type="evidence" value="ECO:0007669"/>
    <property type="project" value="TreeGrafter"/>
</dbReference>
<dbReference type="Proteomes" id="UP000191342">
    <property type="component" value="Unassembled WGS sequence"/>
</dbReference>
<protein>
    <recommendedName>
        <fullName evidence="8">GED domain-containing protein</fullName>
    </recommendedName>
</protein>
<dbReference type="InterPro" id="IPR000375">
    <property type="entry name" value="Dynamin_stalk"/>
</dbReference>
<dbReference type="FunFam" id="3.40.50.300:FF:001425">
    <property type="entry name" value="Dynamin GTPase, putative"/>
    <property type="match status" value="1"/>
</dbReference>
<dbReference type="GO" id="GO:0005525">
    <property type="term" value="F:GTP binding"/>
    <property type="evidence" value="ECO:0007669"/>
    <property type="project" value="InterPro"/>
</dbReference>
<dbReference type="GO" id="GO:0005874">
    <property type="term" value="C:microtubule"/>
    <property type="evidence" value="ECO:0007669"/>
    <property type="project" value="TreeGrafter"/>
</dbReference>
<feature type="compositionally biased region" description="Polar residues" evidence="3">
    <location>
        <begin position="757"/>
        <end position="771"/>
    </location>
</feature>
<sequence>MSSLLDEKAMDQLQSQQSELLDKIDELRAIGVGGLVELPQIVVCGSQSSGKSSVLEAISRVRFPTKSNLCTRFATEFVLRRASEIRIKVSIDPGDSRSDVEEQQKLEAFSSEERDMSPETFSSSDKFKTLIDRARECMGLSSVNSEFSDDVLKIEISGPEQPELTLVDLPGLYYSTSSEQSAEGKALVERLTERYMKRSRSIILAVISAKNDYHNQNILNIAQRFDPNYERVLGIVTQPDTAEAGSEQEETYLQFIQNKKVKLQLGWHVLRNRSFEKRNISDDARDAQEKSFFEKGKWASLSRNQVGIEALRTRLSKILLRHISRNLPGLIMDIQERILRNEKALRKMGDPRATVQDQRQFLVGISSRFARITNQALNGSYTDDFFGGFKEGIANTDEFYFRRLRAVIRELNEHFAEAMSIGGCRRMIVFDGQPAPGVDIELERSKPYMHDWTPQYVLQSTLEEEIKEQALKSRGIELPGSANPLLVGSLFRDQCEPWEAIAESHVLNAWDSVQYFVQLVLKYLTDDHTRPLLIRHLIGPELEKMKDSLFEKLSELVSYSKSGHPLPVGETFLSKVLKSRTNRHVAMLKRNLGLTGSFFGDNDQKTFSASDLERAASQLQSSSDQFATAEIIDQMQAYYETAIITFVDNVTILAIENRLLCTLEHIFTSRTVVGMDDHQIEEIAAEPLSVQVERKRLNEELNKLRKAKRTLNAFSVDEQSLRSPPTLAAQTTHRALTHTSAPKPKDVRPAVAPSASGVRSNKQAASFSHSGSAEKFQQRPSVGLFGQPTTGTPLNLFGPPQPRNDSHRNGSQFGGNGTSSQNGQVSGSSSSPLGSSIHSTPTKNQNHHFDVAKLPITFGPALGYCGKDPVTRVTDCYQSICTIHPYSGYSPEELRFGYYTRRNNGMLGDHLAY</sequence>
<dbReference type="SUPFAM" id="SSF52540">
    <property type="entry name" value="P-loop containing nucleoside triphosphate hydrolases"/>
    <property type="match status" value="1"/>
</dbReference>
<dbReference type="CDD" id="cd08771">
    <property type="entry name" value="DLP_1"/>
    <property type="match status" value="1"/>
</dbReference>
<gene>
    <name evidence="6" type="ORF">PENFLA_c017G04646</name>
</gene>
<dbReference type="GO" id="GO:0003924">
    <property type="term" value="F:GTPase activity"/>
    <property type="evidence" value="ECO:0007669"/>
    <property type="project" value="InterPro"/>
</dbReference>
<dbReference type="GO" id="GO:0006897">
    <property type="term" value="P:endocytosis"/>
    <property type="evidence" value="ECO:0007669"/>
    <property type="project" value="TreeGrafter"/>
</dbReference>
<dbReference type="PANTHER" id="PTHR11566">
    <property type="entry name" value="DYNAMIN"/>
    <property type="match status" value="1"/>
</dbReference>
<evidence type="ECO:0000259" key="5">
    <source>
        <dbReference type="PROSITE" id="PS51718"/>
    </source>
</evidence>
<dbReference type="AlphaFoldDB" id="A0A1V6T1X7"/>
<dbReference type="InterPro" id="IPR045063">
    <property type="entry name" value="Dynamin_N"/>
</dbReference>
<evidence type="ECO:0000313" key="7">
    <source>
        <dbReference type="Proteomes" id="UP000191342"/>
    </source>
</evidence>
<dbReference type="InterPro" id="IPR020850">
    <property type="entry name" value="GED_dom"/>
</dbReference>
<proteinExistence type="predicted"/>
<feature type="region of interest" description="Disordered" evidence="3">
    <location>
        <begin position="716"/>
        <end position="845"/>
    </location>
</feature>
<dbReference type="GO" id="GO:0000266">
    <property type="term" value="P:mitochondrial fission"/>
    <property type="evidence" value="ECO:0007669"/>
    <property type="project" value="TreeGrafter"/>
</dbReference>
<dbReference type="EMBL" id="MLQL01000017">
    <property type="protein sequence ID" value="OQE20186.1"/>
    <property type="molecule type" value="Genomic_DNA"/>
</dbReference>
<keyword evidence="7" id="KW-1185">Reference proteome</keyword>
<dbReference type="InterPro" id="IPR030381">
    <property type="entry name" value="G_DYNAMIN_dom"/>
</dbReference>
<dbReference type="PROSITE" id="PS51388">
    <property type="entry name" value="GED"/>
    <property type="match status" value="1"/>
</dbReference>
<dbReference type="Pfam" id="PF01031">
    <property type="entry name" value="Dynamin_M"/>
    <property type="match status" value="1"/>
</dbReference>
<dbReference type="OrthoDB" id="415706at2759"/>
<evidence type="ECO:0000259" key="4">
    <source>
        <dbReference type="PROSITE" id="PS51388"/>
    </source>
</evidence>
<feature type="compositionally biased region" description="Low complexity" evidence="3">
    <location>
        <begin position="818"/>
        <end position="839"/>
    </location>
</feature>
<evidence type="ECO:0000313" key="6">
    <source>
        <dbReference type="EMBL" id="OQE20186.1"/>
    </source>
</evidence>
<dbReference type="GO" id="GO:0005739">
    <property type="term" value="C:mitochondrion"/>
    <property type="evidence" value="ECO:0007669"/>
    <property type="project" value="TreeGrafter"/>
</dbReference>
<dbReference type="GO" id="GO:0048312">
    <property type="term" value="P:intracellular distribution of mitochondria"/>
    <property type="evidence" value="ECO:0007669"/>
    <property type="project" value="TreeGrafter"/>
</dbReference>
<evidence type="ECO:0000256" key="1">
    <source>
        <dbReference type="ARBA" id="ARBA00022741"/>
    </source>
</evidence>
<dbReference type="SMART" id="SM00053">
    <property type="entry name" value="DYNc"/>
    <property type="match status" value="1"/>
</dbReference>
<accession>A0A1V6T1X7</accession>
<dbReference type="GO" id="GO:0016020">
    <property type="term" value="C:membrane"/>
    <property type="evidence" value="ECO:0007669"/>
    <property type="project" value="TreeGrafter"/>
</dbReference>
<feature type="domain" description="GED" evidence="4">
    <location>
        <begin position="628"/>
        <end position="719"/>
    </location>
</feature>
<organism evidence="6 7">
    <name type="scientific">Penicillium flavigenum</name>
    <dbReference type="NCBI Taxonomy" id="254877"/>
    <lineage>
        <taxon>Eukaryota</taxon>
        <taxon>Fungi</taxon>
        <taxon>Dikarya</taxon>
        <taxon>Ascomycota</taxon>
        <taxon>Pezizomycotina</taxon>
        <taxon>Eurotiomycetes</taxon>
        <taxon>Eurotiomycetidae</taxon>
        <taxon>Eurotiales</taxon>
        <taxon>Aspergillaceae</taxon>
        <taxon>Penicillium</taxon>
    </lineage>
</organism>